<evidence type="ECO:0000256" key="1">
    <source>
        <dbReference type="ARBA" id="ARBA00001947"/>
    </source>
</evidence>
<dbReference type="SUPFAM" id="SSF54106">
    <property type="entry name" value="LysM domain"/>
    <property type="match status" value="2"/>
</dbReference>
<dbReference type="Gene3D" id="3.10.350.10">
    <property type="entry name" value="LysM domain"/>
    <property type="match status" value="2"/>
</dbReference>
<dbReference type="InterPro" id="IPR036779">
    <property type="entry name" value="LysM_dom_sf"/>
</dbReference>
<keyword evidence="11" id="KW-1185">Reference proteome</keyword>
<dbReference type="CDD" id="cd06229">
    <property type="entry name" value="M14_Endopeptidase_I"/>
    <property type="match status" value="1"/>
</dbReference>
<reference evidence="10 11" key="1">
    <citation type="submission" date="2022-10" db="EMBL/GenBank/DDBJ databases">
        <title>Description of Fervidibacillus gen. nov. in the family Fervidibacillaceae fam. nov. with two species, Fervidibacillus albus sp. nov., and Fervidibacillus halotolerans sp. nov., isolated from tidal flat sediments.</title>
        <authorList>
            <person name="Kwon K.K."/>
            <person name="Yang S.-H."/>
        </authorList>
    </citation>
    <scope>NUCLEOTIDE SEQUENCE [LARGE SCALE GENOMIC DNA]</scope>
    <source>
        <strain evidence="10 11">DSM 23332</strain>
    </source>
</reference>
<evidence type="ECO:0000313" key="10">
    <source>
        <dbReference type="EMBL" id="MCU9595140.1"/>
    </source>
</evidence>
<dbReference type="InterPro" id="IPR034274">
    <property type="entry name" value="ENP1_M14_CPD"/>
</dbReference>
<evidence type="ECO:0000256" key="2">
    <source>
        <dbReference type="ARBA" id="ARBA00005988"/>
    </source>
</evidence>
<sequence>MKVQVRPGDTFWLYSQLFRIPVQLIEDSNPNVLPTSLMVGQTINIPGFIAEEYMIQQGDTISKLAKERNLAIDTIFLLNPNLNPNRLQINDRILLPRLVTDFVVDGNEAYDFGKLEKDLHRLVEIYPFLKVNRIGDSVLGKPLYEIEIGRGNRTIHFNASFHANEWITTPVLMRLLNEFIVSLVRGNPIRGIFTLPLYNRNRLSIVPMVNPDGVDLVLHGPPEEMKEELIEMNKGSLDFSGWKANIRGVDLNNQYPAYWEIEKKRKEPKSPAPRDYPGDEPLTEPEVMAMADLAQRKQFARLLAFHTQGREFYWGYENLEPPESEVLANEFAKVSGYDSVRYIDSHAGYKDWFIYIYRRPGFTFELGYGVNPLPITQFPQIYDEMLGVFLAALYM</sequence>
<proteinExistence type="inferred from homology"/>
<dbReference type="PROSITE" id="PS51782">
    <property type="entry name" value="LYSM"/>
    <property type="match status" value="2"/>
</dbReference>
<feature type="domain" description="Peptidase M14" evidence="9">
    <location>
        <begin position="108"/>
        <end position="393"/>
    </location>
</feature>
<dbReference type="PANTHER" id="PTHR11705:SF143">
    <property type="entry name" value="SLL0236 PROTEIN"/>
    <property type="match status" value="1"/>
</dbReference>
<evidence type="ECO:0000256" key="5">
    <source>
        <dbReference type="ARBA" id="ARBA00022833"/>
    </source>
</evidence>
<dbReference type="PANTHER" id="PTHR11705">
    <property type="entry name" value="PROTEASE FAMILY M14 CARBOXYPEPTIDASE A,B"/>
    <property type="match status" value="1"/>
</dbReference>
<keyword evidence="6" id="KW-0482">Metalloprotease</keyword>
<comment type="caution">
    <text evidence="10">The sequence shown here is derived from an EMBL/GenBank/DDBJ whole genome shotgun (WGS) entry which is preliminary data.</text>
</comment>
<name>A0ABT2WHH1_9BACI</name>
<organism evidence="10 11">
    <name type="scientific">Pallidibacillus thermolactis</name>
    <dbReference type="NCBI Taxonomy" id="251051"/>
    <lineage>
        <taxon>Bacteria</taxon>
        <taxon>Bacillati</taxon>
        <taxon>Bacillota</taxon>
        <taxon>Bacilli</taxon>
        <taxon>Bacillales</taxon>
        <taxon>Bacillaceae</taxon>
        <taxon>Pallidibacillus</taxon>
    </lineage>
</organism>
<evidence type="ECO:0000256" key="4">
    <source>
        <dbReference type="ARBA" id="ARBA00022801"/>
    </source>
</evidence>
<feature type="domain" description="LysM" evidence="8">
    <location>
        <begin position="51"/>
        <end position="95"/>
    </location>
</feature>
<dbReference type="CDD" id="cd00118">
    <property type="entry name" value="LysM"/>
    <property type="match status" value="2"/>
</dbReference>
<dbReference type="RefSeq" id="WP_263062005.1">
    <property type="nucleotide sequence ID" value="NZ_JAOUSE010000040.1"/>
</dbReference>
<dbReference type="Pfam" id="PF01476">
    <property type="entry name" value="LysM"/>
    <property type="match status" value="2"/>
</dbReference>
<dbReference type="Proteomes" id="UP001208656">
    <property type="component" value="Unassembled WGS sequence"/>
</dbReference>
<dbReference type="Pfam" id="PF00246">
    <property type="entry name" value="Peptidase_M14"/>
    <property type="match status" value="1"/>
</dbReference>
<keyword evidence="3" id="KW-0645">Protease</keyword>
<evidence type="ECO:0000256" key="7">
    <source>
        <dbReference type="PROSITE-ProRule" id="PRU01379"/>
    </source>
</evidence>
<dbReference type="EMBL" id="JAOUSE010000040">
    <property type="protein sequence ID" value="MCU9595140.1"/>
    <property type="molecule type" value="Genomic_DNA"/>
</dbReference>
<keyword evidence="4" id="KW-0378">Hydrolase</keyword>
<evidence type="ECO:0000256" key="6">
    <source>
        <dbReference type="ARBA" id="ARBA00023049"/>
    </source>
</evidence>
<feature type="active site" description="Proton donor/acceptor" evidence="7">
    <location>
        <position position="365"/>
    </location>
</feature>
<keyword evidence="5" id="KW-0862">Zinc</keyword>
<evidence type="ECO:0000259" key="9">
    <source>
        <dbReference type="PROSITE" id="PS52035"/>
    </source>
</evidence>
<dbReference type="PROSITE" id="PS52035">
    <property type="entry name" value="PEPTIDASE_M14"/>
    <property type="match status" value="1"/>
</dbReference>
<dbReference type="PRINTS" id="PR00765">
    <property type="entry name" value="CRBOXYPTASEA"/>
</dbReference>
<feature type="domain" description="LysM" evidence="8">
    <location>
        <begin position="1"/>
        <end position="45"/>
    </location>
</feature>
<comment type="similarity">
    <text evidence="2 7">Belongs to the peptidase M14 family.</text>
</comment>
<gene>
    <name evidence="10" type="ORF">OEV82_11895</name>
</gene>
<dbReference type="InterPro" id="IPR018392">
    <property type="entry name" value="LysM"/>
</dbReference>
<dbReference type="SMART" id="SM00257">
    <property type="entry name" value="LysM"/>
    <property type="match status" value="2"/>
</dbReference>
<evidence type="ECO:0000313" key="11">
    <source>
        <dbReference type="Proteomes" id="UP001208656"/>
    </source>
</evidence>
<evidence type="ECO:0000256" key="3">
    <source>
        <dbReference type="ARBA" id="ARBA00022670"/>
    </source>
</evidence>
<comment type="cofactor">
    <cofactor evidence="1">
        <name>Zn(2+)</name>
        <dbReference type="ChEBI" id="CHEBI:29105"/>
    </cofactor>
</comment>
<evidence type="ECO:0000259" key="8">
    <source>
        <dbReference type="PROSITE" id="PS51782"/>
    </source>
</evidence>
<protein>
    <submittedName>
        <fullName evidence="10">M14 family metallopeptidase</fullName>
    </submittedName>
</protein>
<dbReference type="InterPro" id="IPR000834">
    <property type="entry name" value="Peptidase_M14"/>
</dbReference>
<accession>A0ABT2WHH1</accession>
<dbReference type="SUPFAM" id="SSF53187">
    <property type="entry name" value="Zn-dependent exopeptidases"/>
    <property type="match status" value="1"/>
</dbReference>
<dbReference type="SMART" id="SM00631">
    <property type="entry name" value="Zn_pept"/>
    <property type="match status" value="1"/>
</dbReference>
<dbReference type="Gene3D" id="3.40.630.10">
    <property type="entry name" value="Zn peptidases"/>
    <property type="match status" value="1"/>
</dbReference>